<keyword evidence="3" id="KW-1185">Reference proteome</keyword>
<dbReference type="AlphaFoldDB" id="A0A699Z862"/>
<dbReference type="Proteomes" id="UP000485058">
    <property type="component" value="Unassembled WGS sequence"/>
</dbReference>
<name>A0A699Z862_HAELA</name>
<evidence type="ECO:0000256" key="1">
    <source>
        <dbReference type="SAM" id="SignalP"/>
    </source>
</evidence>
<sequence length="117" mass="12585">MRLDYIVRWTCLMCLPALLGGKGVPPLNATAPFVGPAAHLTLEDLRVFHLSRVDASAALGITVTALKRRSQPRPKKESLRVWLGGSEALPSHLTVRDGGLCYRSAMTSTSRGGLSES</sequence>
<proteinExistence type="predicted"/>
<evidence type="ECO:0000313" key="3">
    <source>
        <dbReference type="Proteomes" id="UP000485058"/>
    </source>
</evidence>
<comment type="caution">
    <text evidence="2">The sequence shown here is derived from an EMBL/GenBank/DDBJ whole genome shotgun (WGS) entry which is preliminary data.</text>
</comment>
<reference evidence="2 3" key="1">
    <citation type="submission" date="2020-02" db="EMBL/GenBank/DDBJ databases">
        <title>Draft genome sequence of Haematococcus lacustris strain NIES-144.</title>
        <authorList>
            <person name="Morimoto D."/>
            <person name="Nakagawa S."/>
            <person name="Yoshida T."/>
            <person name="Sawayama S."/>
        </authorList>
    </citation>
    <scope>NUCLEOTIDE SEQUENCE [LARGE SCALE GENOMIC DNA]</scope>
    <source>
        <strain evidence="2 3">NIES-144</strain>
    </source>
</reference>
<organism evidence="2 3">
    <name type="scientific">Haematococcus lacustris</name>
    <name type="common">Green alga</name>
    <name type="synonym">Haematococcus pluvialis</name>
    <dbReference type="NCBI Taxonomy" id="44745"/>
    <lineage>
        <taxon>Eukaryota</taxon>
        <taxon>Viridiplantae</taxon>
        <taxon>Chlorophyta</taxon>
        <taxon>core chlorophytes</taxon>
        <taxon>Chlorophyceae</taxon>
        <taxon>CS clade</taxon>
        <taxon>Chlamydomonadales</taxon>
        <taxon>Haematococcaceae</taxon>
        <taxon>Haematococcus</taxon>
    </lineage>
</organism>
<evidence type="ECO:0000313" key="2">
    <source>
        <dbReference type="EMBL" id="GFH15308.1"/>
    </source>
</evidence>
<gene>
    <name evidence="2" type="ORF">HaLaN_11510</name>
</gene>
<dbReference type="EMBL" id="BLLF01000833">
    <property type="protein sequence ID" value="GFH15308.1"/>
    <property type="molecule type" value="Genomic_DNA"/>
</dbReference>
<protein>
    <submittedName>
        <fullName evidence="2">Uncharacterized protein</fullName>
    </submittedName>
</protein>
<accession>A0A699Z862</accession>
<keyword evidence="1" id="KW-0732">Signal</keyword>
<feature type="signal peptide" evidence="1">
    <location>
        <begin position="1"/>
        <end position="21"/>
    </location>
</feature>
<feature type="chain" id="PRO_5025497527" evidence="1">
    <location>
        <begin position="22"/>
        <end position="117"/>
    </location>
</feature>